<evidence type="ECO:0000256" key="1">
    <source>
        <dbReference type="ARBA" id="ARBA00001974"/>
    </source>
</evidence>
<evidence type="ECO:0000313" key="6">
    <source>
        <dbReference type="EMBL" id="ARN83440.1"/>
    </source>
</evidence>
<dbReference type="Proteomes" id="UP000193978">
    <property type="component" value="Chromosome"/>
</dbReference>
<keyword evidence="3" id="KW-0274">FAD</keyword>
<feature type="domain" description="FAD-binding" evidence="5">
    <location>
        <begin position="7"/>
        <end position="355"/>
    </location>
</feature>
<dbReference type="GO" id="GO:0071949">
    <property type="term" value="F:FAD binding"/>
    <property type="evidence" value="ECO:0007669"/>
    <property type="project" value="InterPro"/>
</dbReference>
<feature type="transmembrane region" description="Helical" evidence="4">
    <location>
        <begin position="7"/>
        <end position="30"/>
    </location>
</feature>
<dbReference type="Gene3D" id="3.30.9.10">
    <property type="entry name" value="D-Amino Acid Oxidase, subunit A, domain 2"/>
    <property type="match status" value="1"/>
</dbReference>
<dbReference type="Pfam" id="PF01494">
    <property type="entry name" value="FAD_binding_3"/>
    <property type="match status" value="1"/>
</dbReference>
<keyword evidence="4" id="KW-0812">Transmembrane</keyword>
<dbReference type="GO" id="GO:0016709">
    <property type="term" value="F:oxidoreductase activity, acting on paired donors, with incorporation or reduction of molecular oxygen, NAD(P)H as one donor, and incorporation of one atom of oxygen"/>
    <property type="evidence" value="ECO:0007669"/>
    <property type="project" value="UniProtKB-ARBA"/>
</dbReference>
<evidence type="ECO:0000259" key="5">
    <source>
        <dbReference type="Pfam" id="PF01494"/>
    </source>
</evidence>
<dbReference type="PRINTS" id="PR00420">
    <property type="entry name" value="RNGMNOXGNASE"/>
</dbReference>
<dbReference type="Pfam" id="PF21274">
    <property type="entry name" value="Rng_hyd_C"/>
    <property type="match status" value="1"/>
</dbReference>
<keyword evidence="6" id="KW-0560">Oxidoreductase</keyword>
<dbReference type="EMBL" id="CP019948">
    <property type="protein sequence ID" value="ARN83440.1"/>
    <property type="molecule type" value="Genomic_DNA"/>
</dbReference>
<evidence type="ECO:0000313" key="7">
    <source>
        <dbReference type="Proteomes" id="UP000193978"/>
    </source>
</evidence>
<dbReference type="InterPro" id="IPR054668">
    <property type="entry name" value="FAD_mono_MbnF"/>
</dbReference>
<dbReference type="STRING" id="655015.B1812_06470"/>
<sequence>MAQRIHVPVLVIGAGFAGLTSALFLGWLGVPCLLVERRDSLSTHPRAHGLNRRSMELLRSVKGLEAELFAASRSGPNDWTIAVSQTVTGTPISVINTKAMNDASSSLSPARLCSAGQDRVEPVLLRYARAHGADVRFSTSLVGFEQGADCVMAELREEKTGERVDVICDYLLAGDGAGSSVRKELGVEMEGPGVLTHAVSMLFEADLPSVLNGAGAHLYYLRNSEFTGAFVSCDDPRFGQLNVEYDPATKTPRDFGRMHCADLVRKALGTSELEVKVHDVLPWQMSASVAKQFSRGRVFLVGDAAHLTPPVGGLGGQGGIQDAADLAWKLAFVIKGYAGADLLTTYEAERRPVAHLANARGIANYVERMRPDREDIRIRSAEADYLNVVFGYRYRSRAIVPGPDDDGSSSEDPYAPSVSPGFRIPHALMNVQGKQLSLHDLSAGGFVLIAGKNAAHWMKAAARFAVLTGFPLKSYRIDADLQSTEDLHRTLRLDDDAALLIRPDGFVAWRGDGLQGADDRLASALDQICARSDRPEESRRA</sequence>
<keyword evidence="6" id="KW-0503">Monooxygenase</keyword>
<dbReference type="PANTHER" id="PTHR43004:SF19">
    <property type="entry name" value="BINDING MONOOXYGENASE, PUTATIVE (JCVI)-RELATED"/>
    <property type="match status" value="1"/>
</dbReference>
<organism evidence="6 7">
    <name type="scientific">Methylocystis bryophila</name>
    <dbReference type="NCBI Taxonomy" id="655015"/>
    <lineage>
        <taxon>Bacteria</taxon>
        <taxon>Pseudomonadati</taxon>
        <taxon>Pseudomonadota</taxon>
        <taxon>Alphaproteobacteria</taxon>
        <taxon>Hyphomicrobiales</taxon>
        <taxon>Methylocystaceae</taxon>
        <taxon>Methylocystis</taxon>
    </lineage>
</organism>
<name>A0A1W6N0R3_9HYPH</name>
<keyword evidence="4" id="KW-0472">Membrane</keyword>
<dbReference type="SUPFAM" id="SSF51905">
    <property type="entry name" value="FAD/NAD(P)-binding domain"/>
    <property type="match status" value="1"/>
</dbReference>
<dbReference type="InterPro" id="IPR002938">
    <property type="entry name" value="FAD-bd"/>
</dbReference>
<reference evidence="6 7" key="1">
    <citation type="submission" date="2017-02" db="EMBL/GenBank/DDBJ databases">
        <authorList>
            <person name="Peterson S.W."/>
        </authorList>
    </citation>
    <scope>NUCLEOTIDE SEQUENCE [LARGE SCALE GENOMIC DNA]</scope>
    <source>
        <strain evidence="6 7">S285</strain>
    </source>
</reference>
<dbReference type="Gene3D" id="3.40.30.120">
    <property type="match status" value="1"/>
</dbReference>
<accession>A0A1W6N0R3</accession>
<protein>
    <submittedName>
        <fullName evidence="6">Monooxygenase</fullName>
    </submittedName>
</protein>
<dbReference type="Gene3D" id="3.50.50.60">
    <property type="entry name" value="FAD/NAD(P)-binding domain"/>
    <property type="match status" value="1"/>
</dbReference>
<proteinExistence type="predicted"/>
<evidence type="ECO:0000256" key="2">
    <source>
        <dbReference type="ARBA" id="ARBA00022630"/>
    </source>
</evidence>
<keyword evidence="4" id="KW-1133">Transmembrane helix</keyword>
<keyword evidence="2" id="KW-0285">Flavoprotein</keyword>
<dbReference type="PANTHER" id="PTHR43004">
    <property type="entry name" value="TRK SYSTEM POTASSIUM UPTAKE PROTEIN"/>
    <property type="match status" value="1"/>
</dbReference>
<gene>
    <name evidence="6" type="ORF">B1812_06470</name>
</gene>
<dbReference type="InterPro" id="IPR036188">
    <property type="entry name" value="FAD/NAD-bd_sf"/>
</dbReference>
<evidence type="ECO:0000256" key="4">
    <source>
        <dbReference type="SAM" id="Phobius"/>
    </source>
</evidence>
<evidence type="ECO:0000256" key="3">
    <source>
        <dbReference type="ARBA" id="ARBA00022827"/>
    </source>
</evidence>
<comment type="cofactor">
    <cofactor evidence="1">
        <name>FAD</name>
        <dbReference type="ChEBI" id="CHEBI:57692"/>
    </cofactor>
</comment>
<dbReference type="KEGG" id="mbry:B1812_06470"/>
<dbReference type="RefSeq" id="WP_245300107.1">
    <property type="nucleotide sequence ID" value="NZ_AP027149.1"/>
</dbReference>
<dbReference type="NCBIfam" id="NF045577">
    <property type="entry name" value="FAD_mono_MbnF"/>
    <property type="match status" value="1"/>
</dbReference>
<dbReference type="InterPro" id="IPR050641">
    <property type="entry name" value="RIFMO-like"/>
</dbReference>
<dbReference type="AlphaFoldDB" id="A0A1W6N0R3"/>
<keyword evidence="7" id="KW-1185">Reference proteome</keyword>